<dbReference type="Gene3D" id="3.80.10.10">
    <property type="entry name" value="Ribonuclease Inhibitor"/>
    <property type="match status" value="1"/>
</dbReference>
<gene>
    <name evidence="1" type="ORF">PsYK624_118600</name>
</gene>
<accession>A0A9P3GLJ1</accession>
<dbReference type="Proteomes" id="UP000703269">
    <property type="component" value="Unassembled WGS sequence"/>
</dbReference>
<evidence type="ECO:0000313" key="2">
    <source>
        <dbReference type="Proteomes" id="UP000703269"/>
    </source>
</evidence>
<dbReference type="AlphaFoldDB" id="A0A9P3GLJ1"/>
<name>A0A9P3GLJ1_9APHY</name>
<organism evidence="1 2">
    <name type="scientific">Phanerochaete sordida</name>
    <dbReference type="NCBI Taxonomy" id="48140"/>
    <lineage>
        <taxon>Eukaryota</taxon>
        <taxon>Fungi</taxon>
        <taxon>Dikarya</taxon>
        <taxon>Basidiomycota</taxon>
        <taxon>Agaricomycotina</taxon>
        <taxon>Agaricomycetes</taxon>
        <taxon>Polyporales</taxon>
        <taxon>Phanerochaetaceae</taxon>
        <taxon>Phanerochaete</taxon>
    </lineage>
</organism>
<evidence type="ECO:0000313" key="1">
    <source>
        <dbReference type="EMBL" id="GJE95674.1"/>
    </source>
</evidence>
<reference evidence="1 2" key="1">
    <citation type="submission" date="2021-08" db="EMBL/GenBank/DDBJ databases">
        <title>Draft Genome Sequence of Phanerochaete sordida strain YK-624.</title>
        <authorList>
            <person name="Mori T."/>
            <person name="Dohra H."/>
            <person name="Suzuki T."/>
            <person name="Kawagishi H."/>
            <person name="Hirai H."/>
        </authorList>
    </citation>
    <scope>NUCLEOTIDE SEQUENCE [LARGE SCALE GENOMIC DNA]</scope>
    <source>
        <strain evidence="1 2">YK-624</strain>
    </source>
</reference>
<proteinExistence type="predicted"/>
<dbReference type="InterPro" id="IPR032675">
    <property type="entry name" value="LRR_dom_sf"/>
</dbReference>
<keyword evidence="2" id="KW-1185">Reference proteome</keyword>
<comment type="caution">
    <text evidence="1">The sequence shown here is derived from an EMBL/GenBank/DDBJ whole genome shotgun (WGS) entry which is preliminary data.</text>
</comment>
<dbReference type="OrthoDB" id="2773799at2759"/>
<protein>
    <submittedName>
        <fullName evidence="1">Uncharacterized protein</fullName>
    </submittedName>
</protein>
<sequence>MHAALQIDEVVQHVADNVGPEDPSTLLHMSLACRAFFDPAMNALWRVLRDPECLMRVLPERTRGSAEVDGVVTFNLVMPPSEAEWQRFAGYAQRVRVLECPPQAAWLAGWVVVRSSYWGPVMDDFPGGPLFPNLHTLSSQWGPPCDQHALLLRPPLRYLHLEAVNEDSIETIIDALTACAETLETIFIHASSYLEDSGRLAHKLTNALLKFKKLSSLDSNLPFPDAMIHLSTLSTLRELHLHDIQNIPTTDLPFLILEELALRVGVRAEHALVPFLQKLGAPALQMLNITRGFRSNWDSPDFRRPPATYVHTLLSEVSRFCRLRTFTLDSPLTDSPPEDEHILSGHMLTPLSSLRALETLDLRVLPVHLTLGDTESLARAWPHMRYLRVADEAFRGGATRLRLLEVDALLPFARLCPQLDVLTLPLRISEAAPDVVMGALPPPSQVTALCVVDVRPGVSDAAVELLARVFPRARVDCHCNDPHPTRELNRRKDSWDVVGRPLQSGMSRIS</sequence>
<dbReference type="EMBL" id="BPQB01000051">
    <property type="protein sequence ID" value="GJE95674.1"/>
    <property type="molecule type" value="Genomic_DNA"/>
</dbReference>